<comment type="pathway">
    <text evidence="2 9">Cofactor biosynthesis; adenosylcobalamin biosynthesis.</text>
</comment>
<comment type="subcellular location">
    <subcellularLocation>
        <location evidence="1 9">Cell membrane</location>
        <topology evidence="1 9">Multi-pass membrane protein</topology>
    </subcellularLocation>
</comment>
<dbReference type="AlphaFoldDB" id="A0A140LEE3"/>
<feature type="transmembrane region" description="Helical" evidence="9">
    <location>
        <begin position="206"/>
        <end position="226"/>
    </location>
</feature>
<reference evidence="10 11" key="1">
    <citation type="submission" date="2015-12" db="EMBL/GenBank/DDBJ databases">
        <title>Draft genome sequence of the thermoanaerobe Thermotalea metallivorans, an isolate from the runoff channel of the Great Artesian Basin, Australia.</title>
        <authorList>
            <person name="Patel B.K."/>
        </authorList>
    </citation>
    <scope>NUCLEOTIDE SEQUENCE [LARGE SCALE GENOMIC DNA]</scope>
    <source>
        <strain evidence="10 11">B2-1</strain>
    </source>
</reference>
<organism evidence="10 11">
    <name type="scientific">Thermotalea metallivorans</name>
    <dbReference type="NCBI Taxonomy" id="520762"/>
    <lineage>
        <taxon>Bacteria</taxon>
        <taxon>Bacillati</taxon>
        <taxon>Bacillota</taxon>
        <taxon>Clostridia</taxon>
        <taxon>Peptostreptococcales</taxon>
        <taxon>Thermotaleaceae</taxon>
        <taxon>Thermotalea</taxon>
    </lineage>
</organism>
<comment type="function">
    <text evidence="9">Converts cobyric acid to cobinamide by the addition of aminopropanol on the F carboxylic group.</text>
</comment>
<evidence type="ECO:0000313" key="11">
    <source>
        <dbReference type="Proteomes" id="UP000070456"/>
    </source>
</evidence>
<evidence type="ECO:0000256" key="9">
    <source>
        <dbReference type="HAMAP-Rule" id="MF_00024"/>
    </source>
</evidence>
<keyword evidence="11" id="KW-1185">Reference proteome</keyword>
<dbReference type="PANTHER" id="PTHR34308">
    <property type="entry name" value="COBALAMIN BIOSYNTHESIS PROTEIN CBIB"/>
    <property type="match status" value="1"/>
</dbReference>
<dbReference type="GO" id="GO:0009236">
    <property type="term" value="P:cobalamin biosynthetic process"/>
    <property type="evidence" value="ECO:0007669"/>
    <property type="project" value="UniProtKB-UniRule"/>
</dbReference>
<evidence type="ECO:0000313" key="10">
    <source>
        <dbReference type="EMBL" id="KXG78918.1"/>
    </source>
</evidence>
<gene>
    <name evidence="10" type="primary">cobD_2</name>
    <name evidence="9" type="synonym">cobD</name>
    <name evidence="10" type="ORF">AN619_00770</name>
</gene>
<dbReference type="GO" id="GO:0005886">
    <property type="term" value="C:plasma membrane"/>
    <property type="evidence" value="ECO:0007669"/>
    <property type="project" value="UniProtKB-SubCell"/>
</dbReference>
<dbReference type="NCBIfam" id="TIGR00380">
    <property type="entry name" value="cobal_cbiB"/>
    <property type="match status" value="1"/>
</dbReference>
<dbReference type="RefSeq" id="WP_068553952.1">
    <property type="nucleotide sequence ID" value="NZ_LOEE01000003.1"/>
</dbReference>
<name>A0A140LEE3_9FIRM</name>
<keyword evidence="4 9" id="KW-1003">Cell membrane</keyword>
<evidence type="ECO:0000256" key="7">
    <source>
        <dbReference type="ARBA" id="ARBA00022989"/>
    </source>
</evidence>
<dbReference type="PATRIC" id="fig|520762.4.peg.88"/>
<comment type="similarity">
    <text evidence="3 9">Belongs to the CobD/CbiB family.</text>
</comment>
<dbReference type="PANTHER" id="PTHR34308:SF1">
    <property type="entry name" value="COBALAMIN BIOSYNTHESIS PROTEIN CBIB"/>
    <property type="match status" value="1"/>
</dbReference>
<evidence type="ECO:0000256" key="8">
    <source>
        <dbReference type="ARBA" id="ARBA00023136"/>
    </source>
</evidence>
<keyword evidence="8 9" id="KW-0472">Membrane</keyword>
<evidence type="ECO:0000256" key="4">
    <source>
        <dbReference type="ARBA" id="ARBA00022475"/>
    </source>
</evidence>
<keyword evidence="7 9" id="KW-1133">Transmembrane helix</keyword>
<dbReference type="UniPathway" id="UPA00148"/>
<sequence>MLKIVIGYGADLLFGDPYWLPHPVRFIGRGIQGTENFLRKFCKGARAERIGGMVLTLLVVAAAYGTAYLLIYGGRRIHPHLASGIEAFLIFQILAAKSLDKESRKVYTQLRQGNLLGARKYLSYIVGRETRDLDEKEVARGAIETVAENISDGIIAPLFYIFIGGAPLGMAYKAVNTLDSMVGYQNDRYRYFGWASARLDDLANYIPARLTAILIVMASAFLGYNWRNAMKITKRDCRNHKSPNSGYPESAVAGALEIQIGGTNTYFGQKVFKPAIGDPIRPLEKEDILRTIRIMYAASFLGLICFTLIEYLTGRR</sequence>
<feature type="transmembrane region" description="Helical" evidence="9">
    <location>
        <begin position="154"/>
        <end position="172"/>
    </location>
</feature>
<accession>A0A140LEE3</accession>
<dbReference type="OrthoDB" id="9811967at2"/>
<dbReference type="Proteomes" id="UP000070456">
    <property type="component" value="Unassembled WGS sequence"/>
</dbReference>
<proteinExistence type="inferred from homology"/>
<evidence type="ECO:0000256" key="2">
    <source>
        <dbReference type="ARBA" id="ARBA00004953"/>
    </source>
</evidence>
<evidence type="ECO:0000256" key="5">
    <source>
        <dbReference type="ARBA" id="ARBA00022573"/>
    </source>
</evidence>
<dbReference type="GO" id="GO:0048472">
    <property type="term" value="F:threonine-phosphate decarboxylase activity"/>
    <property type="evidence" value="ECO:0007669"/>
    <property type="project" value="InterPro"/>
</dbReference>
<evidence type="ECO:0000256" key="3">
    <source>
        <dbReference type="ARBA" id="ARBA00006263"/>
    </source>
</evidence>
<feature type="transmembrane region" description="Helical" evidence="9">
    <location>
        <begin position="50"/>
        <end position="71"/>
    </location>
</feature>
<dbReference type="STRING" id="520762.AN619_00770"/>
<dbReference type="HAMAP" id="MF_00024">
    <property type="entry name" value="CobD_CbiB"/>
    <property type="match status" value="1"/>
</dbReference>
<comment type="caution">
    <text evidence="10">The sequence shown here is derived from an EMBL/GenBank/DDBJ whole genome shotgun (WGS) entry which is preliminary data.</text>
</comment>
<protein>
    <recommendedName>
        <fullName evidence="9">Cobalamin biosynthesis protein CobD</fullName>
    </recommendedName>
</protein>
<feature type="transmembrane region" description="Helical" evidence="9">
    <location>
        <begin position="77"/>
        <end position="95"/>
    </location>
</feature>
<dbReference type="GO" id="GO:0015420">
    <property type="term" value="F:ABC-type vitamin B12 transporter activity"/>
    <property type="evidence" value="ECO:0007669"/>
    <property type="project" value="UniProtKB-UniRule"/>
</dbReference>
<dbReference type="EMBL" id="LOEE01000003">
    <property type="protein sequence ID" value="KXG78918.1"/>
    <property type="molecule type" value="Genomic_DNA"/>
</dbReference>
<feature type="transmembrane region" description="Helical" evidence="9">
    <location>
        <begin position="294"/>
        <end position="313"/>
    </location>
</feature>
<keyword evidence="5 9" id="KW-0169">Cobalamin biosynthesis</keyword>
<keyword evidence="6 9" id="KW-0812">Transmembrane</keyword>
<dbReference type="InterPro" id="IPR004485">
    <property type="entry name" value="Cobalamin_biosynth_CobD/CbiB"/>
</dbReference>
<evidence type="ECO:0000256" key="6">
    <source>
        <dbReference type="ARBA" id="ARBA00022692"/>
    </source>
</evidence>
<evidence type="ECO:0000256" key="1">
    <source>
        <dbReference type="ARBA" id="ARBA00004651"/>
    </source>
</evidence>
<dbReference type="Pfam" id="PF03186">
    <property type="entry name" value="CobD_Cbib"/>
    <property type="match status" value="1"/>
</dbReference>